<dbReference type="InterPro" id="IPR039420">
    <property type="entry name" value="WalR-like"/>
</dbReference>
<dbReference type="EMBL" id="JBHTJZ010000009">
    <property type="protein sequence ID" value="MFD0959631.1"/>
    <property type="molecule type" value="Genomic_DNA"/>
</dbReference>
<protein>
    <submittedName>
        <fullName evidence="10">Response regulator transcription factor</fullName>
    </submittedName>
</protein>
<dbReference type="InterPro" id="IPR001867">
    <property type="entry name" value="OmpR/PhoB-type_DNA-bd"/>
</dbReference>
<dbReference type="SMART" id="SM00448">
    <property type="entry name" value="REC"/>
    <property type="match status" value="1"/>
</dbReference>
<evidence type="ECO:0000256" key="4">
    <source>
        <dbReference type="ARBA" id="ARBA00023125"/>
    </source>
</evidence>
<evidence type="ECO:0000256" key="5">
    <source>
        <dbReference type="ARBA" id="ARBA00023163"/>
    </source>
</evidence>
<keyword evidence="2" id="KW-0902">Two-component regulatory system</keyword>
<name>A0ABW3HQ88_9BACL</name>
<dbReference type="Pfam" id="PF00072">
    <property type="entry name" value="Response_reg"/>
    <property type="match status" value="1"/>
</dbReference>
<feature type="domain" description="OmpR/PhoB-type" evidence="9">
    <location>
        <begin position="128"/>
        <end position="227"/>
    </location>
</feature>
<keyword evidence="3" id="KW-0805">Transcription regulation</keyword>
<dbReference type="SMART" id="SM00862">
    <property type="entry name" value="Trans_reg_C"/>
    <property type="match status" value="1"/>
</dbReference>
<dbReference type="CDD" id="cd00383">
    <property type="entry name" value="trans_reg_C"/>
    <property type="match status" value="1"/>
</dbReference>
<feature type="DNA-binding region" description="OmpR/PhoB-type" evidence="7">
    <location>
        <begin position="128"/>
        <end position="227"/>
    </location>
</feature>
<dbReference type="InterPro" id="IPR016032">
    <property type="entry name" value="Sig_transdc_resp-reg_C-effctor"/>
</dbReference>
<sequence length="229" mass="25845">MSKLLVVEDEDKIREVICAYLNKAGYTTDEAGDAAAAMHKLTSESYDLILLDLMLPDEPGESLCGRIRALYPAPVIMLTAKASIDSRIRGLSAGADDYIVKPFDPHELLARVRSVLRRTDASELLADRLSYDYGRLTIDSRSKKVNVHGQEIGLTPYEYKLLVVMARNPGRSFSREELIDLVMGLDFEGDLRTIDQHVKNLRHKIEEDPRNPKLIMTVFGTGYRFRSRS</sequence>
<dbReference type="RefSeq" id="WP_377563819.1">
    <property type="nucleotide sequence ID" value="NZ_JBHTJZ010000009.1"/>
</dbReference>
<dbReference type="SUPFAM" id="SSF52172">
    <property type="entry name" value="CheY-like"/>
    <property type="match status" value="1"/>
</dbReference>
<dbReference type="Gene3D" id="6.10.250.690">
    <property type="match status" value="1"/>
</dbReference>
<feature type="domain" description="Response regulatory" evidence="8">
    <location>
        <begin position="3"/>
        <end position="116"/>
    </location>
</feature>
<comment type="caution">
    <text evidence="10">The sequence shown here is derived from an EMBL/GenBank/DDBJ whole genome shotgun (WGS) entry which is preliminary data.</text>
</comment>
<feature type="modified residue" description="4-aspartylphosphate" evidence="6">
    <location>
        <position position="52"/>
    </location>
</feature>
<evidence type="ECO:0000256" key="1">
    <source>
        <dbReference type="ARBA" id="ARBA00022553"/>
    </source>
</evidence>
<evidence type="ECO:0000256" key="3">
    <source>
        <dbReference type="ARBA" id="ARBA00023015"/>
    </source>
</evidence>
<keyword evidence="11" id="KW-1185">Reference proteome</keyword>
<dbReference type="SUPFAM" id="SSF46894">
    <property type="entry name" value="C-terminal effector domain of the bipartite response regulators"/>
    <property type="match status" value="1"/>
</dbReference>
<accession>A0ABW3HQ88</accession>
<evidence type="ECO:0000256" key="2">
    <source>
        <dbReference type="ARBA" id="ARBA00023012"/>
    </source>
</evidence>
<evidence type="ECO:0000259" key="8">
    <source>
        <dbReference type="PROSITE" id="PS50110"/>
    </source>
</evidence>
<dbReference type="Pfam" id="PF00486">
    <property type="entry name" value="Trans_reg_C"/>
    <property type="match status" value="1"/>
</dbReference>
<keyword evidence="5" id="KW-0804">Transcription</keyword>
<dbReference type="Gene3D" id="3.40.50.2300">
    <property type="match status" value="1"/>
</dbReference>
<evidence type="ECO:0000259" key="9">
    <source>
        <dbReference type="PROSITE" id="PS51755"/>
    </source>
</evidence>
<keyword evidence="4 7" id="KW-0238">DNA-binding</keyword>
<dbReference type="InterPro" id="IPR036388">
    <property type="entry name" value="WH-like_DNA-bd_sf"/>
</dbReference>
<dbReference type="PROSITE" id="PS50110">
    <property type="entry name" value="RESPONSE_REGULATORY"/>
    <property type="match status" value="1"/>
</dbReference>
<evidence type="ECO:0000256" key="7">
    <source>
        <dbReference type="PROSITE-ProRule" id="PRU01091"/>
    </source>
</evidence>
<gene>
    <name evidence="10" type="ORF">ACFQ2I_09510</name>
</gene>
<evidence type="ECO:0000313" key="10">
    <source>
        <dbReference type="EMBL" id="MFD0959631.1"/>
    </source>
</evidence>
<dbReference type="PANTHER" id="PTHR48111">
    <property type="entry name" value="REGULATOR OF RPOS"/>
    <property type="match status" value="1"/>
</dbReference>
<dbReference type="InterPro" id="IPR011006">
    <property type="entry name" value="CheY-like_superfamily"/>
</dbReference>
<reference evidence="11" key="1">
    <citation type="journal article" date="2019" name="Int. J. Syst. Evol. Microbiol.">
        <title>The Global Catalogue of Microorganisms (GCM) 10K type strain sequencing project: providing services to taxonomists for standard genome sequencing and annotation.</title>
        <authorList>
            <consortium name="The Broad Institute Genomics Platform"/>
            <consortium name="The Broad Institute Genome Sequencing Center for Infectious Disease"/>
            <person name="Wu L."/>
            <person name="Ma J."/>
        </authorList>
    </citation>
    <scope>NUCLEOTIDE SEQUENCE [LARGE SCALE GENOMIC DNA]</scope>
    <source>
        <strain evidence="11">CCUG 59129</strain>
    </source>
</reference>
<evidence type="ECO:0000256" key="6">
    <source>
        <dbReference type="PROSITE-ProRule" id="PRU00169"/>
    </source>
</evidence>
<evidence type="ECO:0000313" key="11">
    <source>
        <dbReference type="Proteomes" id="UP001596989"/>
    </source>
</evidence>
<dbReference type="PANTHER" id="PTHR48111:SF1">
    <property type="entry name" value="TWO-COMPONENT RESPONSE REGULATOR ORR33"/>
    <property type="match status" value="1"/>
</dbReference>
<dbReference type="Proteomes" id="UP001596989">
    <property type="component" value="Unassembled WGS sequence"/>
</dbReference>
<dbReference type="PROSITE" id="PS51755">
    <property type="entry name" value="OMPR_PHOB"/>
    <property type="match status" value="1"/>
</dbReference>
<proteinExistence type="predicted"/>
<keyword evidence="1 6" id="KW-0597">Phosphoprotein</keyword>
<dbReference type="InterPro" id="IPR001789">
    <property type="entry name" value="Sig_transdc_resp-reg_receiver"/>
</dbReference>
<organism evidence="10 11">
    <name type="scientific">Paenibacillus chungangensis</name>
    <dbReference type="NCBI Taxonomy" id="696535"/>
    <lineage>
        <taxon>Bacteria</taxon>
        <taxon>Bacillati</taxon>
        <taxon>Bacillota</taxon>
        <taxon>Bacilli</taxon>
        <taxon>Bacillales</taxon>
        <taxon>Paenibacillaceae</taxon>
        <taxon>Paenibacillus</taxon>
    </lineage>
</organism>
<dbReference type="Gene3D" id="1.10.10.10">
    <property type="entry name" value="Winged helix-like DNA-binding domain superfamily/Winged helix DNA-binding domain"/>
    <property type="match status" value="1"/>
</dbReference>